<organism evidence="2 3">
    <name type="scientific">Nocardioides taihuensis</name>
    <dbReference type="NCBI Taxonomy" id="1835606"/>
    <lineage>
        <taxon>Bacteria</taxon>
        <taxon>Bacillati</taxon>
        <taxon>Actinomycetota</taxon>
        <taxon>Actinomycetes</taxon>
        <taxon>Propionibacteriales</taxon>
        <taxon>Nocardioidaceae</taxon>
        <taxon>Nocardioides</taxon>
    </lineage>
</organism>
<sequence>MPQDLSAVPWPVTTPRLSIRTAIIEDGDAVWQIRRQPSVRHWMTADDSDRADFAERWADPDRLAVTLVVEKDGVLIGDLMLMLQDAWSQREVRAQAAGTQAELGWVIDPAHSGQGYATEAARALVEISFGPLGLRRVIAQCFADNTASWRVMEKVGMRREDHAVRESLHRSGEWLDGFRYALLADEWPRG</sequence>
<dbReference type="Proteomes" id="UP001596087">
    <property type="component" value="Unassembled WGS sequence"/>
</dbReference>
<keyword evidence="2" id="KW-0808">Transferase</keyword>
<dbReference type="PANTHER" id="PTHR43792">
    <property type="entry name" value="GNAT FAMILY, PUTATIVE (AFU_ORTHOLOGUE AFUA_3G00765)-RELATED-RELATED"/>
    <property type="match status" value="1"/>
</dbReference>
<gene>
    <name evidence="2" type="ORF">ACFPGP_06535</name>
</gene>
<dbReference type="PROSITE" id="PS51186">
    <property type="entry name" value="GNAT"/>
    <property type="match status" value="1"/>
</dbReference>
<dbReference type="GO" id="GO:0016746">
    <property type="term" value="F:acyltransferase activity"/>
    <property type="evidence" value="ECO:0007669"/>
    <property type="project" value="UniProtKB-KW"/>
</dbReference>
<evidence type="ECO:0000259" key="1">
    <source>
        <dbReference type="PROSITE" id="PS51186"/>
    </source>
</evidence>
<comment type="caution">
    <text evidence="2">The sequence shown here is derived from an EMBL/GenBank/DDBJ whole genome shotgun (WGS) entry which is preliminary data.</text>
</comment>
<protein>
    <submittedName>
        <fullName evidence="2">GNAT family N-acetyltransferase</fullName>
        <ecNumber evidence="2">2.3.-.-</ecNumber>
    </submittedName>
</protein>
<dbReference type="EMBL" id="JBHSKD010000007">
    <property type="protein sequence ID" value="MFC5176319.1"/>
    <property type="molecule type" value="Genomic_DNA"/>
</dbReference>
<dbReference type="Gene3D" id="3.40.630.30">
    <property type="match status" value="1"/>
</dbReference>
<dbReference type="EC" id="2.3.-.-" evidence="2"/>
<keyword evidence="3" id="KW-1185">Reference proteome</keyword>
<evidence type="ECO:0000313" key="3">
    <source>
        <dbReference type="Proteomes" id="UP001596087"/>
    </source>
</evidence>
<dbReference type="PANTHER" id="PTHR43792:SF1">
    <property type="entry name" value="N-ACETYLTRANSFERASE DOMAIN-CONTAINING PROTEIN"/>
    <property type="match status" value="1"/>
</dbReference>
<keyword evidence="2" id="KW-0012">Acyltransferase</keyword>
<dbReference type="InterPro" id="IPR051531">
    <property type="entry name" value="N-acetyltransferase"/>
</dbReference>
<proteinExistence type="predicted"/>
<evidence type="ECO:0000313" key="2">
    <source>
        <dbReference type="EMBL" id="MFC5176319.1"/>
    </source>
</evidence>
<dbReference type="RefSeq" id="WP_378588510.1">
    <property type="nucleotide sequence ID" value="NZ_JBHSKD010000007.1"/>
</dbReference>
<dbReference type="Pfam" id="PF13302">
    <property type="entry name" value="Acetyltransf_3"/>
    <property type="match status" value="1"/>
</dbReference>
<reference evidence="3" key="1">
    <citation type="journal article" date="2019" name="Int. J. Syst. Evol. Microbiol.">
        <title>The Global Catalogue of Microorganisms (GCM) 10K type strain sequencing project: providing services to taxonomists for standard genome sequencing and annotation.</title>
        <authorList>
            <consortium name="The Broad Institute Genomics Platform"/>
            <consortium name="The Broad Institute Genome Sequencing Center for Infectious Disease"/>
            <person name="Wu L."/>
            <person name="Ma J."/>
        </authorList>
    </citation>
    <scope>NUCLEOTIDE SEQUENCE [LARGE SCALE GENOMIC DNA]</scope>
    <source>
        <strain evidence="3">DFY41</strain>
    </source>
</reference>
<dbReference type="InterPro" id="IPR016181">
    <property type="entry name" value="Acyl_CoA_acyltransferase"/>
</dbReference>
<name>A0ABW0BG64_9ACTN</name>
<accession>A0ABW0BG64</accession>
<dbReference type="SUPFAM" id="SSF55729">
    <property type="entry name" value="Acyl-CoA N-acyltransferases (Nat)"/>
    <property type="match status" value="1"/>
</dbReference>
<dbReference type="InterPro" id="IPR000182">
    <property type="entry name" value="GNAT_dom"/>
</dbReference>
<feature type="domain" description="N-acetyltransferase" evidence="1">
    <location>
        <begin position="17"/>
        <end position="185"/>
    </location>
</feature>